<dbReference type="InterPro" id="IPR050855">
    <property type="entry name" value="NDM-1-like"/>
</dbReference>
<reference evidence="3 4" key="1">
    <citation type="submission" date="2020-07" db="EMBL/GenBank/DDBJ databases">
        <title>Sequencing the genomes of 1000 actinobacteria strains.</title>
        <authorList>
            <person name="Klenk H.-P."/>
        </authorList>
    </citation>
    <scope>NUCLEOTIDE SEQUENCE [LARGE SCALE GENOMIC DNA]</scope>
    <source>
        <strain evidence="3 4">DSM 21350</strain>
    </source>
</reference>
<proteinExistence type="predicted"/>
<feature type="region of interest" description="Disordered" evidence="1">
    <location>
        <begin position="1"/>
        <end position="30"/>
    </location>
</feature>
<name>A0A7Y9E2W6_9ACTN</name>
<dbReference type="SMART" id="SM00849">
    <property type="entry name" value="Lactamase_B"/>
    <property type="match status" value="1"/>
</dbReference>
<feature type="domain" description="Metallo-beta-lactamase" evidence="2">
    <location>
        <begin position="51"/>
        <end position="220"/>
    </location>
</feature>
<dbReference type="InterPro" id="IPR001279">
    <property type="entry name" value="Metallo-B-lactamas"/>
</dbReference>
<evidence type="ECO:0000256" key="1">
    <source>
        <dbReference type="SAM" id="MobiDB-lite"/>
    </source>
</evidence>
<dbReference type="Proteomes" id="UP000535511">
    <property type="component" value="Unassembled WGS sequence"/>
</dbReference>
<evidence type="ECO:0000313" key="4">
    <source>
        <dbReference type="Proteomes" id="UP000535511"/>
    </source>
</evidence>
<sequence length="303" mass="34183">MSSEARTGSMDVRWIHGSRSRRHRTDPPLQAHRYRDDTVILRQSKDATFEAPFVFLLLGTERALLLDTGAVEDSTLRQAVDRLVDDWLTEHPRPGYQLVVAHTHGHGDHVAGDASFADRPDTVVVGRSAEDVQAFFGFTRWPDQVVELDLGQRRLELTGIPGHHAASLALHDERTGLLFTGDSVYPGRIYVTDFPAFVDSMDRLVELTEARTVTHVLGCHIEMTREPRRDYHFGCRYQPDEPPLQMTVAQLRALRDAAVSVAGRPGVHRFDDFILFHGMGVRAQLPLLARAAAGRARDLWRRR</sequence>
<evidence type="ECO:0000313" key="3">
    <source>
        <dbReference type="EMBL" id="NYD40243.1"/>
    </source>
</evidence>
<dbReference type="Gene3D" id="3.60.15.10">
    <property type="entry name" value="Ribonuclease Z/Hydroxyacylglutathione hydrolase-like"/>
    <property type="match status" value="1"/>
</dbReference>
<organism evidence="3 4">
    <name type="scientific">Nocardioides panaciterrulae</name>
    <dbReference type="NCBI Taxonomy" id="661492"/>
    <lineage>
        <taxon>Bacteria</taxon>
        <taxon>Bacillati</taxon>
        <taxon>Actinomycetota</taxon>
        <taxon>Actinomycetes</taxon>
        <taxon>Propionibacteriales</taxon>
        <taxon>Nocardioidaceae</taxon>
        <taxon>Nocardioides</taxon>
    </lineage>
</organism>
<dbReference type="GO" id="GO:0016787">
    <property type="term" value="F:hydrolase activity"/>
    <property type="evidence" value="ECO:0007669"/>
    <property type="project" value="UniProtKB-KW"/>
</dbReference>
<keyword evidence="3" id="KW-0378">Hydrolase</keyword>
<dbReference type="RefSeq" id="WP_218851225.1">
    <property type="nucleotide sequence ID" value="NZ_JACCBG010000001.1"/>
</dbReference>
<dbReference type="PANTHER" id="PTHR42951:SF4">
    <property type="entry name" value="ACYL-COENZYME A THIOESTERASE MBLAC2"/>
    <property type="match status" value="1"/>
</dbReference>
<protein>
    <submittedName>
        <fullName evidence="3">Glyoxylase-like metal-dependent hydrolase (Beta-lactamase superfamily II)</fullName>
    </submittedName>
</protein>
<dbReference type="SUPFAM" id="SSF56281">
    <property type="entry name" value="Metallo-hydrolase/oxidoreductase"/>
    <property type="match status" value="1"/>
</dbReference>
<gene>
    <name evidence="3" type="ORF">BJZ21_000326</name>
</gene>
<accession>A0A7Y9E2W6</accession>
<evidence type="ECO:0000259" key="2">
    <source>
        <dbReference type="SMART" id="SM00849"/>
    </source>
</evidence>
<dbReference type="InterPro" id="IPR036866">
    <property type="entry name" value="RibonucZ/Hydroxyglut_hydro"/>
</dbReference>
<comment type="caution">
    <text evidence="3">The sequence shown here is derived from an EMBL/GenBank/DDBJ whole genome shotgun (WGS) entry which is preliminary data.</text>
</comment>
<dbReference type="Pfam" id="PF00753">
    <property type="entry name" value="Lactamase_B"/>
    <property type="match status" value="1"/>
</dbReference>
<dbReference type="EMBL" id="JACCBG010000001">
    <property type="protein sequence ID" value="NYD40243.1"/>
    <property type="molecule type" value="Genomic_DNA"/>
</dbReference>
<dbReference type="AlphaFoldDB" id="A0A7Y9E2W6"/>
<keyword evidence="4" id="KW-1185">Reference proteome</keyword>
<dbReference type="PANTHER" id="PTHR42951">
    <property type="entry name" value="METALLO-BETA-LACTAMASE DOMAIN-CONTAINING"/>
    <property type="match status" value="1"/>
</dbReference>